<comment type="caution">
    <text evidence="1">The sequence shown here is derived from an EMBL/GenBank/DDBJ whole genome shotgun (WGS) entry which is preliminary data.</text>
</comment>
<evidence type="ECO:0000313" key="2">
    <source>
        <dbReference type="Proteomes" id="UP000654918"/>
    </source>
</evidence>
<reference evidence="1" key="1">
    <citation type="journal article" date="2020" name="Phytopathology">
        <title>Genome Sequence Resources of Colletotrichum truncatum, C. plurivorum, C. musicola, and C. sojae: Four Species Pathogenic to Soybean (Glycine max).</title>
        <authorList>
            <person name="Rogerio F."/>
            <person name="Boufleur T.R."/>
            <person name="Ciampi-Guillardi M."/>
            <person name="Sukno S.A."/>
            <person name="Thon M.R."/>
            <person name="Massola Junior N.S."/>
            <person name="Baroncelli R."/>
        </authorList>
    </citation>
    <scope>NUCLEOTIDE SEQUENCE</scope>
    <source>
        <strain evidence="1">LFN00145</strain>
    </source>
</reference>
<gene>
    <name evidence="1" type="ORF">CPLU01_15532</name>
</gene>
<dbReference type="AlphaFoldDB" id="A0A8H6JA97"/>
<evidence type="ECO:0000313" key="1">
    <source>
        <dbReference type="EMBL" id="KAF6809272.1"/>
    </source>
</evidence>
<keyword evidence="2" id="KW-1185">Reference proteome</keyword>
<proteinExistence type="predicted"/>
<name>A0A8H6JA97_9PEZI</name>
<dbReference type="Proteomes" id="UP000654918">
    <property type="component" value="Unassembled WGS sequence"/>
</dbReference>
<dbReference type="EMBL" id="WIGO01000542">
    <property type="protein sequence ID" value="KAF6809272.1"/>
    <property type="molecule type" value="Genomic_DNA"/>
</dbReference>
<organism evidence="1 2">
    <name type="scientific">Colletotrichum plurivorum</name>
    <dbReference type="NCBI Taxonomy" id="2175906"/>
    <lineage>
        <taxon>Eukaryota</taxon>
        <taxon>Fungi</taxon>
        <taxon>Dikarya</taxon>
        <taxon>Ascomycota</taxon>
        <taxon>Pezizomycotina</taxon>
        <taxon>Sordariomycetes</taxon>
        <taxon>Hypocreomycetidae</taxon>
        <taxon>Glomerellales</taxon>
        <taxon>Glomerellaceae</taxon>
        <taxon>Colletotrichum</taxon>
        <taxon>Colletotrichum orchidearum species complex</taxon>
    </lineage>
</organism>
<protein>
    <submittedName>
        <fullName evidence="1">Uncharacterized protein</fullName>
    </submittedName>
</protein>
<sequence length="168" mass="18913">MASYRAQPTPPSQDATLERLLATAPRTGPYIGLNGACLRAEMALLLNPPRAPVSCTEPAEEFDTVNAHFSDQVHAFFNAVHAFEKIADKQSPEEPKLIREDSGLGLVICVQRQSYDIYPDCWHQCIHTRRLTVMNSDSLPLLNRVTNLRVYTIPDDVEFVHMRPISPR</sequence>
<accession>A0A8H6JA97</accession>